<dbReference type="InterPro" id="IPR029052">
    <property type="entry name" value="Metallo-depent_PP-like"/>
</dbReference>
<name>A0A5B9QPK8_9BACT</name>
<dbReference type="PANTHER" id="PTHR39323:SF1">
    <property type="entry name" value="BLR1149 PROTEIN"/>
    <property type="match status" value="1"/>
</dbReference>
<evidence type="ECO:0000313" key="2">
    <source>
        <dbReference type="EMBL" id="QEG40948.1"/>
    </source>
</evidence>
<dbReference type="EMBL" id="CP042914">
    <property type="protein sequence ID" value="QEG40948.1"/>
    <property type="molecule type" value="Genomic_DNA"/>
</dbReference>
<accession>A0A5B9QPK8</accession>
<dbReference type="Proteomes" id="UP000325286">
    <property type="component" value="Chromosome"/>
</dbReference>
<dbReference type="NCBIfam" id="TIGR04123">
    <property type="entry name" value="P_estr_lig_assc"/>
    <property type="match status" value="1"/>
</dbReference>
<keyword evidence="3" id="KW-1185">Reference proteome</keyword>
<dbReference type="InterPro" id="IPR024173">
    <property type="entry name" value="Pesterase_MJ0037-like"/>
</dbReference>
<dbReference type="GO" id="GO:0016787">
    <property type="term" value="F:hydrolase activity"/>
    <property type="evidence" value="ECO:0007669"/>
    <property type="project" value="InterPro"/>
</dbReference>
<protein>
    <recommendedName>
        <fullName evidence="1">Calcineurin-like phosphoesterase domain-containing protein</fullName>
    </recommendedName>
</protein>
<dbReference type="AlphaFoldDB" id="A0A5B9QPK8"/>
<dbReference type="RefSeq" id="WP_068131806.1">
    <property type="nucleotide sequence ID" value="NZ_CP042914.1"/>
</dbReference>
<dbReference type="SUPFAM" id="SSF56300">
    <property type="entry name" value="Metallo-dependent phosphatases"/>
    <property type="match status" value="1"/>
</dbReference>
<dbReference type="PANTHER" id="PTHR39323">
    <property type="entry name" value="BLR1149 PROTEIN"/>
    <property type="match status" value="1"/>
</dbReference>
<organism evidence="2 3">
    <name type="scientific">Roseimaritima ulvae</name>
    <dbReference type="NCBI Taxonomy" id="980254"/>
    <lineage>
        <taxon>Bacteria</taxon>
        <taxon>Pseudomonadati</taxon>
        <taxon>Planctomycetota</taxon>
        <taxon>Planctomycetia</taxon>
        <taxon>Pirellulales</taxon>
        <taxon>Pirellulaceae</taxon>
        <taxon>Roseimaritima</taxon>
    </lineage>
</organism>
<gene>
    <name evidence="2" type="ORF">UC8_29660</name>
</gene>
<reference evidence="2 3" key="1">
    <citation type="submission" date="2019-08" db="EMBL/GenBank/DDBJ databases">
        <title>Deep-cultivation of Planctomycetes and their phenomic and genomic characterization uncovers novel biology.</title>
        <authorList>
            <person name="Wiegand S."/>
            <person name="Jogler M."/>
            <person name="Boedeker C."/>
            <person name="Pinto D."/>
            <person name="Vollmers J."/>
            <person name="Rivas-Marin E."/>
            <person name="Kohn T."/>
            <person name="Peeters S.H."/>
            <person name="Heuer A."/>
            <person name="Rast P."/>
            <person name="Oberbeckmann S."/>
            <person name="Bunk B."/>
            <person name="Jeske O."/>
            <person name="Meyerdierks A."/>
            <person name="Storesund J.E."/>
            <person name="Kallscheuer N."/>
            <person name="Luecker S."/>
            <person name="Lage O.M."/>
            <person name="Pohl T."/>
            <person name="Merkel B.J."/>
            <person name="Hornburger P."/>
            <person name="Mueller R.-W."/>
            <person name="Bruemmer F."/>
            <person name="Labrenz M."/>
            <person name="Spormann A.M."/>
            <person name="Op den Camp H."/>
            <person name="Overmann J."/>
            <person name="Amann R."/>
            <person name="Jetten M.S.M."/>
            <person name="Mascher T."/>
            <person name="Medema M.H."/>
            <person name="Devos D.P."/>
            <person name="Kaster A.-K."/>
            <person name="Ovreas L."/>
            <person name="Rohde M."/>
            <person name="Galperin M.Y."/>
            <person name="Jogler C."/>
        </authorList>
    </citation>
    <scope>NUCLEOTIDE SEQUENCE [LARGE SCALE GENOMIC DNA]</scope>
    <source>
        <strain evidence="2 3">UC8</strain>
    </source>
</reference>
<dbReference type="Gene3D" id="3.60.21.10">
    <property type="match status" value="1"/>
</dbReference>
<dbReference type="InterPro" id="IPR004843">
    <property type="entry name" value="Calcineurin-like_PHP"/>
</dbReference>
<dbReference type="KEGG" id="rul:UC8_29660"/>
<feature type="domain" description="Calcineurin-like phosphoesterase" evidence="1">
    <location>
        <begin position="28"/>
        <end position="119"/>
    </location>
</feature>
<dbReference type="PIRSF" id="PIRSF000887">
    <property type="entry name" value="Pesterase_MJ0037"/>
    <property type="match status" value="1"/>
</dbReference>
<evidence type="ECO:0000313" key="3">
    <source>
        <dbReference type="Proteomes" id="UP000325286"/>
    </source>
</evidence>
<dbReference type="Pfam" id="PF00149">
    <property type="entry name" value="Metallophos"/>
    <property type="match status" value="1"/>
</dbReference>
<dbReference type="InterPro" id="IPR026336">
    <property type="entry name" value="PdeM-like"/>
</dbReference>
<proteinExistence type="predicted"/>
<sequence>MHIDVNLQGAELQLFPQRAVFWPQHETLFVADTHLGKSTTFRRHGIPVPAGSTQATLDAISGLLETTSARQLVILGDMFHARSSLSTDVRDAVTAFFNRHAEVGRQLVRGNHDAHVGPLPAEWSIDVVSPGLLMENVALGHHPTPPPPGADLLLCGHLHPAVSLGRGQDRLGKLPCFWLSQNCLVLPAIGQFTGTHVVQLKRGERAWLIADDQLIEQQP</sequence>
<evidence type="ECO:0000259" key="1">
    <source>
        <dbReference type="Pfam" id="PF00149"/>
    </source>
</evidence>